<accession>A0A0L8FRY4</accession>
<proteinExistence type="predicted"/>
<dbReference type="AlphaFoldDB" id="A0A0L8FRY4"/>
<reference evidence="1" key="1">
    <citation type="submission" date="2015-07" db="EMBL/GenBank/DDBJ databases">
        <title>MeaNS - Measles Nucleotide Surveillance Program.</title>
        <authorList>
            <person name="Tran T."/>
            <person name="Druce J."/>
        </authorList>
    </citation>
    <scope>NUCLEOTIDE SEQUENCE</scope>
    <source>
        <strain evidence="1">UCB-OBI-ISO-001</strain>
        <tissue evidence="1">Gonad</tissue>
    </source>
</reference>
<evidence type="ECO:0000313" key="1">
    <source>
        <dbReference type="EMBL" id="KOF67418.1"/>
    </source>
</evidence>
<organism evidence="1">
    <name type="scientific">Octopus bimaculoides</name>
    <name type="common">California two-spotted octopus</name>
    <dbReference type="NCBI Taxonomy" id="37653"/>
    <lineage>
        <taxon>Eukaryota</taxon>
        <taxon>Metazoa</taxon>
        <taxon>Spiralia</taxon>
        <taxon>Lophotrochozoa</taxon>
        <taxon>Mollusca</taxon>
        <taxon>Cephalopoda</taxon>
        <taxon>Coleoidea</taxon>
        <taxon>Octopodiformes</taxon>
        <taxon>Octopoda</taxon>
        <taxon>Incirrata</taxon>
        <taxon>Octopodidae</taxon>
        <taxon>Octopus</taxon>
    </lineage>
</organism>
<name>A0A0L8FRY4_OCTBM</name>
<gene>
    <name evidence="1" type="ORF">OCBIM_22009633mg</name>
</gene>
<protein>
    <submittedName>
        <fullName evidence="1">Uncharacterized protein</fullName>
    </submittedName>
</protein>
<dbReference type="EMBL" id="KQ427059">
    <property type="protein sequence ID" value="KOF67418.1"/>
    <property type="molecule type" value="Genomic_DNA"/>
</dbReference>
<sequence length="58" mass="6546">MNEQTTKSKKKKSGGLQQFEHLLNTLCTKCRLLRFSLTSPDSTCSRKNQSLSSVVDKL</sequence>